<feature type="compositionally biased region" description="Low complexity" evidence="1">
    <location>
        <begin position="133"/>
        <end position="163"/>
    </location>
</feature>
<gene>
    <name evidence="2" type="ORF">ACFQV2_28465</name>
</gene>
<dbReference type="EMBL" id="JBHTEY010000004">
    <property type="protein sequence ID" value="MFC7616800.1"/>
    <property type="molecule type" value="Genomic_DNA"/>
</dbReference>
<sequence length="234" mass="26199">MTRDPDELYALPREEFTAARKALAKSAREAGDPQAAAMIDKLAKPTTAAWLVNRMAREDPDAVADLTDLGDALRAAHQSADGPALRDLTRKRTELLRDLVQRAARDEPLSESITRELEEMFTTALLDESAGSACAPAASPRCATCRARPPGRAWRSPRGPNRANPRRSRRRSPRSRRRRPAAPPSPRRKPRSRPPRPTAPRPTGRWPTRRRRSRRRRTASARSTSSSTPPRRRS</sequence>
<comment type="caution">
    <text evidence="2">The sequence shown here is derived from an EMBL/GenBank/DDBJ whole genome shotgun (WGS) entry which is preliminary data.</text>
</comment>
<reference evidence="3" key="1">
    <citation type="journal article" date="2019" name="Int. J. Syst. Evol. Microbiol.">
        <title>The Global Catalogue of Microorganisms (GCM) 10K type strain sequencing project: providing services to taxonomists for standard genome sequencing and annotation.</title>
        <authorList>
            <consortium name="The Broad Institute Genomics Platform"/>
            <consortium name="The Broad Institute Genome Sequencing Center for Infectious Disease"/>
            <person name="Wu L."/>
            <person name="Ma J."/>
        </authorList>
    </citation>
    <scope>NUCLEOTIDE SEQUENCE [LARGE SCALE GENOMIC DNA]</scope>
    <source>
        <strain evidence="3">JCM 17695</strain>
    </source>
</reference>
<keyword evidence="3" id="KW-1185">Reference proteome</keyword>
<accession>A0ABW2TSJ4</accession>
<feature type="region of interest" description="Disordered" evidence="1">
    <location>
        <begin position="133"/>
        <end position="234"/>
    </location>
</feature>
<evidence type="ECO:0000256" key="1">
    <source>
        <dbReference type="SAM" id="MobiDB-lite"/>
    </source>
</evidence>
<evidence type="ECO:0000313" key="2">
    <source>
        <dbReference type="EMBL" id="MFC7616800.1"/>
    </source>
</evidence>
<proteinExistence type="predicted"/>
<evidence type="ECO:0000313" key="3">
    <source>
        <dbReference type="Proteomes" id="UP001596512"/>
    </source>
</evidence>
<dbReference type="Proteomes" id="UP001596512">
    <property type="component" value="Unassembled WGS sequence"/>
</dbReference>
<feature type="compositionally biased region" description="Basic residues" evidence="1">
    <location>
        <begin position="164"/>
        <end position="194"/>
    </location>
</feature>
<protein>
    <recommendedName>
        <fullName evidence="4">DUF222 domain-containing protein</fullName>
    </recommendedName>
</protein>
<organism evidence="2 3">
    <name type="scientific">Actinokineospora soli</name>
    <dbReference type="NCBI Taxonomy" id="1048753"/>
    <lineage>
        <taxon>Bacteria</taxon>
        <taxon>Bacillati</taxon>
        <taxon>Actinomycetota</taxon>
        <taxon>Actinomycetes</taxon>
        <taxon>Pseudonocardiales</taxon>
        <taxon>Pseudonocardiaceae</taxon>
        <taxon>Actinokineospora</taxon>
    </lineage>
</organism>
<feature type="compositionally biased region" description="Basic residues" evidence="1">
    <location>
        <begin position="207"/>
        <end position="219"/>
    </location>
</feature>
<name>A0ABW2TSJ4_9PSEU</name>
<feature type="compositionally biased region" description="Low complexity" evidence="1">
    <location>
        <begin position="220"/>
        <end position="234"/>
    </location>
</feature>
<evidence type="ECO:0008006" key="4">
    <source>
        <dbReference type="Google" id="ProtNLM"/>
    </source>
</evidence>